<sequence length="62" mass="6750">KAVTEGLEELWPGFASNNMPGDRKRCPPCAPGHRVYRTIESTSVLRQLTSSGVVLGLDKSHV</sequence>
<dbReference type="EMBL" id="MCGO01000001">
    <property type="protein sequence ID" value="ORY53697.1"/>
    <property type="molecule type" value="Genomic_DNA"/>
</dbReference>
<comment type="caution">
    <text evidence="1">The sequence shown here is derived from an EMBL/GenBank/DDBJ whole genome shotgun (WGS) entry which is preliminary data.</text>
</comment>
<proteinExistence type="predicted"/>
<organism evidence="1 2">
    <name type="scientific">Rhizoclosmatium globosum</name>
    <dbReference type="NCBI Taxonomy" id="329046"/>
    <lineage>
        <taxon>Eukaryota</taxon>
        <taxon>Fungi</taxon>
        <taxon>Fungi incertae sedis</taxon>
        <taxon>Chytridiomycota</taxon>
        <taxon>Chytridiomycota incertae sedis</taxon>
        <taxon>Chytridiomycetes</taxon>
        <taxon>Chytridiales</taxon>
        <taxon>Chytriomycetaceae</taxon>
        <taxon>Rhizoclosmatium</taxon>
    </lineage>
</organism>
<gene>
    <name evidence="1" type="ORF">BCR33DRAFT_711051</name>
</gene>
<evidence type="ECO:0000313" key="2">
    <source>
        <dbReference type="Proteomes" id="UP000193642"/>
    </source>
</evidence>
<dbReference type="Proteomes" id="UP000193642">
    <property type="component" value="Unassembled WGS sequence"/>
</dbReference>
<evidence type="ECO:0000313" key="1">
    <source>
        <dbReference type="EMBL" id="ORY53697.1"/>
    </source>
</evidence>
<feature type="non-terminal residue" evidence="1">
    <location>
        <position position="1"/>
    </location>
</feature>
<keyword evidence="2" id="KW-1185">Reference proteome</keyword>
<reference evidence="1 2" key="1">
    <citation type="submission" date="2016-07" db="EMBL/GenBank/DDBJ databases">
        <title>Pervasive Adenine N6-methylation of Active Genes in Fungi.</title>
        <authorList>
            <consortium name="DOE Joint Genome Institute"/>
            <person name="Mondo S.J."/>
            <person name="Dannebaum R.O."/>
            <person name="Kuo R.C."/>
            <person name="Labutti K."/>
            <person name="Haridas S."/>
            <person name="Kuo A."/>
            <person name="Salamov A."/>
            <person name="Ahrendt S.R."/>
            <person name="Lipzen A."/>
            <person name="Sullivan W."/>
            <person name="Andreopoulos W.B."/>
            <person name="Clum A."/>
            <person name="Lindquist E."/>
            <person name="Daum C."/>
            <person name="Ramamoorthy G.K."/>
            <person name="Gryganskyi A."/>
            <person name="Culley D."/>
            <person name="Magnuson J.K."/>
            <person name="James T.Y."/>
            <person name="O'Malley M.A."/>
            <person name="Stajich J.E."/>
            <person name="Spatafora J.W."/>
            <person name="Visel A."/>
            <person name="Grigoriev I.V."/>
        </authorList>
    </citation>
    <scope>NUCLEOTIDE SEQUENCE [LARGE SCALE GENOMIC DNA]</scope>
    <source>
        <strain evidence="1 2">JEL800</strain>
    </source>
</reference>
<protein>
    <submittedName>
        <fullName evidence="1">Uncharacterized protein</fullName>
    </submittedName>
</protein>
<accession>A0A1Y2D3B0</accession>
<name>A0A1Y2D3B0_9FUNG</name>
<dbReference type="AlphaFoldDB" id="A0A1Y2D3B0"/>